<dbReference type="AlphaFoldDB" id="A0A4R9LV23"/>
<dbReference type="GO" id="GO:0005524">
    <property type="term" value="F:ATP binding"/>
    <property type="evidence" value="ECO:0007669"/>
    <property type="project" value="UniProtKB-UniRule"/>
</dbReference>
<proteinExistence type="inferred from homology"/>
<reference evidence="7" key="1">
    <citation type="journal article" date="2019" name="PLoS Negl. Trop. Dis.">
        <title>Revisiting the worldwide diversity of Leptospira species in the environment.</title>
        <authorList>
            <person name="Vincent A.T."/>
            <person name="Schiettekatte O."/>
            <person name="Bourhy P."/>
            <person name="Veyrier F.J."/>
            <person name="Picardeau M."/>
        </authorList>
    </citation>
    <scope>NUCLEOTIDE SEQUENCE [LARGE SCALE GENOMIC DNA]</scope>
    <source>
        <strain evidence="7">201300427</strain>
    </source>
</reference>
<dbReference type="RefSeq" id="WP_135761561.1">
    <property type="nucleotide sequence ID" value="NZ_RQHW01000051.1"/>
</dbReference>
<keyword evidence="5 7" id="KW-0418">Kinase</keyword>
<dbReference type="PANTHER" id="PTHR10695">
    <property type="entry name" value="DEPHOSPHO-COA KINASE-RELATED"/>
    <property type="match status" value="1"/>
</dbReference>
<keyword evidence="3 5" id="KW-0067">ATP-binding</keyword>
<dbReference type="Gene3D" id="3.40.50.300">
    <property type="entry name" value="P-loop containing nucleotide triphosphate hydrolases"/>
    <property type="match status" value="1"/>
</dbReference>
<dbReference type="InterPro" id="IPR001977">
    <property type="entry name" value="Depp_CoAkinase"/>
</dbReference>
<dbReference type="UniPathway" id="UPA00241">
    <property type="reaction ID" value="UER00356"/>
</dbReference>
<comment type="caution">
    <text evidence="7">The sequence shown here is derived from an EMBL/GenBank/DDBJ whole genome shotgun (WGS) entry which is preliminary data.</text>
</comment>
<evidence type="ECO:0000256" key="3">
    <source>
        <dbReference type="ARBA" id="ARBA00022840"/>
    </source>
</evidence>
<evidence type="ECO:0000313" key="8">
    <source>
        <dbReference type="Proteomes" id="UP000298058"/>
    </source>
</evidence>
<dbReference type="CDD" id="cd02022">
    <property type="entry name" value="DPCK"/>
    <property type="match status" value="1"/>
</dbReference>
<dbReference type="GO" id="GO:0004140">
    <property type="term" value="F:dephospho-CoA kinase activity"/>
    <property type="evidence" value="ECO:0007669"/>
    <property type="project" value="UniProtKB-UniRule"/>
</dbReference>
<dbReference type="NCBIfam" id="TIGR00152">
    <property type="entry name" value="dephospho-CoA kinase"/>
    <property type="match status" value="1"/>
</dbReference>
<dbReference type="EC" id="2.7.1.24" evidence="5 6"/>
<keyword evidence="8" id="KW-1185">Reference proteome</keyword>
<evidence type="ECO:0000313" key="7">
    <source>
        <dbReference type="EMBL" id="TGN17994.1"/>
    </source>
</evidence>
<name>A0A4R9LV23_9LEPT</name>
<evidence type="ECO:0000256" key="5">
    <source>
        <dbReference type="HAMAP-Rule" id="MF_00376"/>
    </source>
</evidence>
<keyword evidence="5" id="KW-0963">Cytoplasm</keyword>
<feature type="binding site" evidence="5">
    <location>
        <begin position="18"/>
        <end position="23"/>
    </location>
    <ligand>
        <name>ATP</name>
        <dbReference type="ChEBI" id="CHEBI:30616"/>
    </ligand>
</feature>
<dbReference type="OrthoDB" id="9812943at2"/>
<sequence>MAWKEDRKYLLGITGSIGSGKSTVTRLFAELGAFRINSDEIAKRFTDPDSPIKEELKSIFGKEIFDKEGAPIKTKIAELAFANPDLLKAMNQLIHPLVRKEFKRQYEDAPQDKIIAWEVPLLFETDAHTLCDGKLCVTTDQKSAWERVEKRGGMSREDFERRTAAQMDLEKKKALSDFVITNDNSIEELKKQIKSVYETILATAKGSV</sequence>
<keyword evidence="5 7" id="KW-0808">Transferase</keyword>
<organism evidence="7 8">
    <name type="scientific">Leptospira idonii</name>
    <dbReference type="NCBI Taxonomy" id="1193500"/>
    <lineage>
        <taxon>Bacteria</taxon>
        <taxon>Pseudomonadati</taxon>
        <taxon>Spirochaetota</taxon>
        <taxon>Spirochaetia</taxon>
        <taxon>Leptospirales</taxon>
        <taxon>Leptospiraceae</taxon>
        <taxon>Leptospira</taxon>
    </lineage>
</organism>
<evidence type="ECO:0000256" key="6">
    <source>
        <dbReference type="NCBIfam" id="TIGR00152"/>
    </source>
</evidence>
<comment type="function">
    <text evidence="5">Catalyzes the phosphorylation of the 3'-hydroxyl group of dephosphocoenzyme A to form coenzyme A.</text>
</comment>
<dbReference type="Proteomes" id="UP000298058">
    <property type="component" value="Unassembled WGS sequence"/>
</dbReference>
<keyword evidence="2 5" id="KW-0547">Nucleotide-binding</keyword>
<comment type="subcellular location">
    <subcellularLocation>
        <location evidence="5">Cytoplasm</location>
    </subcellularLocation>
</comment>
<gene>
    <name evidence="5" type="primary">coaE</name>
    <name evidence="7" type="ORF">EHS15_15790</name>
</gene>
<dbReference type="SUPFAM" id="SSF52540">
    <property type="entry name" value="P-loop containing nucleoside triphosphate hydrolases"/>
    <property type="match status" value="1"/>
</dbReference>
<accession>A0A4R9LV23</accession>
<protein>
    <recommendedName>
        <fullName evidence="5 6">Dephospho-CoA kinase</fullName>
        <ecNumber evidence="5 6">2.7.1.24</ecNumber>
    </recommendedName>
    <alternativeName>
        <fullName evidence="5">Dephosphocoenzyme A kinase</fullName>
    </alternativeName>
</protein>
<evidence type="ECO:0000256" key="1">
    <source>
        <dbReference type="ARBA" id="ARBA00009018"/>
    </source>
</evidence>
<keyword evidence="4 5" id="KW-0173">Coenzyme A biosynthesis</keyword>
<dbReference type="GO" id="GO:0015937">
    <property type="term" value="P:coenzyme A biosynthetic process"/>
    <property type="evidence" value="ECO:0007669"/>
    <property type="project" value="UniProtKB-UniRule"/>
</dbReference>
<comment type="catalytic activity">
    <reaction evidence="5">
        <text>3'-dephospho-CoA + ATP = ADP + CoA + H(+)</text>
        <dbReference type="Rhea" id="RHEA:18245"/>
        <dbReference type="ChEBI" id="CHEBI:15378"/>
        <dbReference type="ChEBI" id="CHEBI:30616"/>
        <dbReference type="ChEBI" id="CHEBI:57287"/>
        <dbReference type="ChEBI" id="CHEBI:57328"/>
        <dbReference type="ChEBI" id="CHEBI:456216"/>
        <dbReference type="EC" id="2.7.1.24"/>
    </reaction>
</comment>
<dbReference type="Pfam" id="PF01121">
    <property type="entry name" value="CoaE"/>
    <property type="match status" value="1"/>
</dbReference>
<comment type="similarity">
    <text evidence="1 5">Belongs to the CoaE family.</text>
</comment>
<comment type="pathway">
    <text evidence="5">Cofactor biosynthesis; coenzyme A biosynthesis; CoA from (R)-pantothenate: step 5/5.</text>
</comment>
<dbReference type="HAMAP" id="MF_00376">
    <property type="entry name" value="Dephospho_CoA_kinase"/>
    <property type="match status" value="1"/>
</dbReference>
<dbReference type="EMBL" id="RQHW01000051">
    <property type="protein sequence ID" value="TGN17994.1"/>
    <property type="molecule type" value="Genomic_DNA"/>
</dbReference>
<dbReference type="PANTHER" id="PTHR10695:SF46">
    <property type="entry name" value="BIFUNCTIONAL COENZYME A SYNTHASE-RELATED"/>
    <property type="match status" value="1"/>
</dbReference>
<dbReference type="GO" id="GO:0005737">
    <property type="term" value="C:cytoplasm"/>
    <property type="evidence" value="ECO:0007669"/>
    <property type="project" value="UniProtKB-SubCell"/>
</dbReference>
<dbReference type="InterPro" id="IPR027417">
    <property type="entry name" value="P-loop_NTPase"/>
</dbReference>
<evidence type="ECO:0000256" key="4">
    <source>
        <dbReference type="ARBA" id="ARBA00022993"/>
    </source>
</evidence>
<dbReference type="PROSITE" id="PS51219">
    <property type="entry name" value="DPCK"/>
    <property type="match status" value="1"/>
</dbReference>
<evidence type="ECO:0000256" key="2">
    <source>
        <dbReference type="ARBA" id="ARBA00022741"/>
    </source>
</evidence>